<dbReference type="InterPro" id="IPR010617">
    <property type="entry name" value="TMEM175-like"/>
</dbReference>
<keyword evidence="5 13" id="KW-0812">Transmembrane</keyword>
<comment type="catalytic activity">
    <reaction evidence="12">
        <text>K(+)(in) = K(+)(out)</text>
        <dbReference type="Rhea" id="RHEA:29463"/>
        <dbReference type="ChEBI" id="CHEBI:29103"/>
    </reaction>
</comment>
<evidence type="ECO:0000256" key="4">
    <source>
        <dbReference type="ARBA" id="ARBA00022538"/>
    </source>
</evidence>
<feature type="transmembrane region" description="Helical" evidence="13">
    <location>
        <begin position="111"/>
        <end position="129"/>
    </location>
</feature>
<dbReference type="AlphaFoldDB" id="A0A5B8UVH1"/>
<evidence type="ECO:0000256" key="8">
    <source>
        <dbReference type="ARBA" id="ARBA00022989"/>
    </source>
</evidence>
<proteinExistence type="inferred from homology"/>
<evidence type="ECO:0000256" key="2">
    <source>
        <dbReference type="ARBA" id="ARBA00006920"/>
    </source>
</evidence>
<evidence type="ECO:0000256" key="1">
    <source>
        <dbReference type="ARBA" id="ARBA00004141"/>
    </source>
</evidence>
<dbReference type="KEGG" id="mgin:FRZ54_11195"/>
<reference evidence="14 15" key="1">
    <citation type="journal article" date="2017" name="Curr. Microbiol.">
        <title>Mucilaginibacter ginsenosidivorans sp. nov., Isolated from Soil of Ginseng Field.</title>
        <authorList>
            <person name="Kim M.M."/>
            <person name="Siddiqi M.Z."/>
            <person name="Im W.T."/>
        </authorList>
    </citation>
    <scope>NUCLEOTIDE SEQUENCE [LARGE SCALE GENOMIC DNA]</scope>
    <source>
        <strain evidence="14 15">Gsoil 3017</strain>
    </source>
</reference>
<feature type="transmembrane region" description="Helical" evidence="13">
    <location>
        <begin position="174"/>
        <end position="190"/>
    </location>
</feature>
<evidence type="ECO:0000313" key="14">
    <source>
        <dbReference type="EMBL" id="QEC63117.1"/>
    </source>
</evidence>
<comment type="subcellular location">
    <subcellularLocation>
        <location evidence="1">Membrane</location>
        <topology evidence="1">Multi-pass membrane protein</topology>
    </subcellularLocation>
</comment>
<feature type="transmembrane region" description="Helical" evidence="13">
    <location>
        <begin position="150"/>
        <end position="168"/>
    </location>
</feature>
<keyword evidence="11" id="KW-0407">Ion channel</keyword>
<gene>
    <name evidence="14" type="ORF">FRZ54_11195</name>
</gene>
<accession>A0A5B8UVH1</accession>
<evidence type="ECO:0000256" key="11">
    <source>
        <dbReference type="ARBA" id="ARBA00023303"/>
    </source>
</evidence>
<dbReference type="Proteomes" id="UP000321479">
    <property type="component" value="Chromosome"/>
</dbReference>
<dbReference type="GO" id="GO:0015252">
    <property type="term" value="F:proton channel activity"/>
    <property type="evidence" value="ECO:0007669"/>
    <property type="project" value="InterPro"/>
</dbReference>
<dbReference type="EMBL" id="CP042436">
    <property type="protein sequence ID" value="QEC63117.1"/>
    <property type="molecule type" value="Genomic_DNA"/>
</dbReference>
<comment type="similarity">
    <text evidence="2">Belongs to the TMEM175 family.</text>
</comment>
<keyword evidence="9" id="KW-0406">Ion transport</keyword>
<keyword evidence="8 13" id="KW-1133">Transmembrane helix</keyword>
<protein>
    <submittedName>
        <fullName evidence="14">DUF1211 domain-containing protein</fullName>
    </submittedName>
</protein>
<dbReference type="RefSeq" id="WP_147031693.1">
    <property type="nucleotide sequence ID" value="NZ_CP042436.1"/>
</dbReference>
<keyword evidence="4" id="KW-0633">Potassium transport</keyword>
<evidence type="ECO:0000256" key="13">
    <source>
        <dbReference type="SAM" id="Phobius"/>
    </source>
</evidence>
<dbReference type="Pfam" id="PF06736">
    <property type="entry name" value="TMEM175"/>
    <property type="match status" value="1"/>
</dbReference>
<keyword evidence="7" id="KW-0630">Potassium</keyword>
<name>A0A5B8UVH1_9SPHI</name>
<evidence type="ECO:0000256" key="6">
    <source>
        <dbReference type="ARBA" id="ARBA00022826"/>
    </source>
</evidence>
<keyword evidence="3" id="KW-0813">Transport</keyword>
<dbReference type="PANTHER" id="PTHR31462:SF5">
    <property type="entry name" value="ENDOSOMAL_LYSOSOMAL PROTON CHANNEL TMEM175"/>
    <property type="match status" value="1"/>
</dbReference>
<feature type="transmembrane region" description="Helical" evidence="13">
    <location>
        <begin position="79"/>
        <end position="99"/>
    </location>
</feature>
<sequence length="205" mass="23449">MNKVRLENFSDGVFAIAVTLLILSVRIPDAKNYDNHELNYALRRAVPHLITFAFSFMVVGVFWVAHHRIFSMAKKVDNGLLWLNVFYLLFVAIMPYPTALLAENPFLTTGILVYSTALFIIAFMHFLLLNHIYANKRVRSEVFTAEIYQSYLRIGAVGPVCYILAAGGSFISPYISFFFIFAALVFYIFFSRSTKVEEKLLMKAE</sequence>
<keyword evidence="10 13" id="KW-0472">Membrane</keyword>
<keyword evidence="15" id="KW-1185">Reference proteome</keyword>
<dbReference type="OrthoDB" id="7626281at2"/>
<evidence type="ECO:0000313" key="15">
    <source>
        <dbReference type="Proteomes" id="UP000321479"/>
    </source>
</evidence>
<feature type="transmembrane region" description="Helical" evidence="13">
    <location>
        <begin position="48"/>
        <end position="67"/>
    </location>
</feature>
<evidence type="ECO:0000256" key="12">
    <source>
        <dbReference type="ARBA" id="ARBA00034430"/>
    </source>
</evidence>
<dbReference type="GO" id="GO:0005267">
    <property type="term" value="F:potassium channel activity"/>
    <property type="evidence" value="ECO:0007669"/>
    <property type="project" value="UniProtKB-KW"/>
</dbReference>
<evidence type="ECO:0000256" key="7">
    <source>
        <dbReference type="ARBA" id="ARBA00022958"/>
    </source>
</evidence>
<dbReference type="GO" id="GO:0016020">
    <property type="term" value="C:membrane"/>
    <property type="evidence" value="ECO:0007669"/>
    <property type="project" value="UniProtKB-SubCell"/>
</dbReference>
<evidence type="ECO:0000256" key="5">
    <source>
        <dbReference type="ARBA" id="ARBA00022692"/>
    </source>
</evidence>
<evidence type="ECO:0000256" key="3">
    <source>
        <dbReference type="ARBA" id="ARBA00022448"/>
    </source>
</evidence>
<feature type="transmembrane region" description="Helical" evidence="13">
    <location>
        <begin position="12"/>
        <end position="28"/>
    </location>
</feature>
<organism evidence="14 15">
    <name type="scientific">Mucilaginibacter ginsenosidivorans</name>
    <dbReference type="NCBI Taxonomy" id="398053"/>
    <lineage>
        <taxon>Bacteria</taxon>
        <taxon>Pseudomonadati</taxon>
        <taxon>Bacteroidota</taxon>
        <taxon>Sphingobacteriia</taxon>
        <taxon>Sphingobacteriales</taxon>
        <taxon>Sphingobacteriaceae</taxon>
        <taxon>Mucilaginibacter</taxon>
    </lineage>
</organism>
<evidence type="ECO:0000256" key="10">
    <source>
        <dbReference type="ARBA" id="ARBA00023136"/>
    </source>
</evidence>
<keyword evidence="6" id="KW-0631">Potassium channel</keyword>
<dbReference type="PANTHER" id="PTHR31462">
    <property type="entry name" value="ENDOSOMAL/LYSOSOMAL POTASSIUM CHANNEL TMEM175"/>
    <property type="match status" value="1"/>
</dbReference>
<evidence type="ECO:0000256" key="9">
    <source>
        <dbReference type="ARBA" id="ARBA00023065"/>
    </source>
</evidence>